<proteinExistence type="predicted"/>
<name>A0ACC3BYW2_PYRYE</name>
<keyword evidence="2" id="KW-1185">Reference proteome</keyword>
<accession>A0ACC3BYW2</accession>
<reference evidence="1" key="1">
    <citation type="submission" date="2019-11" db="EMBL/GenBank/DDBJ databases">
        <title>Nori genome reveals adaptations in red seaweeds to the harsh intertidal environment.</title>
        <authorList>
            <person name="Wang D."/>
            <person name="Mao Y."/>
        </authorList>
    </citation>
    <scope>NUCLEOTIDE SEQUENCE</scope>
    <source>
        <tissue evidence="1">Gametophyte</tissue>
    </source>
</reference>
<comment type="caution">
    <text evidence="1">The sequence shown here is derived from an EMBL/GenBank/DDBJ whole genome shotgun (WGS) entry which is preliminary data.</text>
</comment>
<organism evidence="1 2">
    <name type="scientific">Pyropia yezoensis</name>
    <name type="common">Susabi-nori</name>
    <name type="synonym">Porphyra yezoensis</name>
    <dbReference type="NCBI Taxonomy" id="2788"/>
    <lineage>
        <taxon>Eukaryota</taxon>
        <taxon>Rhodophyta</taxon>
        <taxon>Bangiophyceae</taxon>
        <taxon>Bangiales</taxon>
        <taxon>Bangiaceae</taxon>
        <taxon>Pyropia</taxon>
    </lineage>
</organism>
<gene>
    <name evidence="1" type="ORF">I4F81_005692</name>
</gene>
<dbReference type="EMBL" id="CM020619">
    <property type="protein sequence ID" value="KAK1863130.1"/>
    <property type="molecule type" value="Genomic_DNA"/>
</dbReference>
<dbReference type="Proteomes" id="UP000798662">
    <property type="component" value="Chromosome 2"/>
</dbReference>
<evidence type="ECO:0000313" key="2">
    <source>
        <dbReference type="Proteomes" id="UP000798662"/>
    </source>
</evidence>
<sequence length="119" mass="12763">MAGWTRLTAGLPTSLATRLRRRRLEAFKFSVYLLVPVGASYYFGSGAYPYLERIIQQRSYVVYPPEGPAPPAPDEMARLVGRERAREEARAVAAVAAATAADGGAGGGEGVGKPPRVQR</sequence>
<evidence type="ECO:0000313" key="1">
    <source>
        <dbReference type="EMBL" id="KAK1863130.1"/>
    </source>
</evidence>
<protein>
    <submittedName>
        <fullName evidence="1">Uncharacterized protein</fullName>
    </submittedName>
</protein>